<dbReference type="EMBL" id="LKHS01000005">
    <property type="protein sequence ID" value="KQH86900.1"/>
    <property type="molecule type" value="Genomic_DNA"/>
</dbReference>
<feature type="binding site" evidence="10">
    <location>
        <position position="317"/>
    </location>
    <ligand>
        <name>5-aminolevulinate</name>
        <dbReference type="ChEBI" id="CHEBI:356416"/>
        <label>2</label>
    </ligand>
</feature>
<feature type="binding site" evidence="10">
    <location>
        <position position="221"/>
    </location>
    <ligand>
        <name>5-aminolevulinate</name>
        <dbReference type="ChEBI" id="CHEBI:356416"/>
        <label>1</label>
    </ligand>
</feature>
<accession>A0A0Q2Y2F4</accession>
<evidence type="ECO:0000313" key="16">
    <source>
        <dbReference type="Proteomes" id="UP000051221"/>
    </source>
</evidence>
<evidence type="ECO:0000256" key="9">
    <source>
        <dbReference type="PIRSR" id="PIRSR001415-1"/>
    </source>
</evidence>
<feature type="binding site" evidence="10">
    <location>
        <position position="210"/>
    </location>
    <ligand>
        <name>5-aminolevulinate</name>
        <dbReference type="ChEBI" id="CHEBI:356416"/>
        <label>1</label>
    </ligand>
</feature>
<evidence type="ECO:0000256" key="6">
    <source>
        <dbReference type="ARBA" id="ARBA00023239"/>
    </source>
</evidence>
<evidence type="ECO:0000256" key="2">
    <source>
        <dbReference type="ARBA" id="ARBA00008055"/>
    </source>
</evidence>
<dbReference type="PANTHER" id="PTHR11458">
    <property type="entry name" value="DELTA-AMINOLEVULINIC ACID DEHYDRATASE"/>
    <property type="match status" value="1"/>
</dbReference>
<dbReference type="PRINTS" id="PR00144">
    <property type="entry name" value="DALDHYDRTASE"/>
</dbReference>
<name>A0A0Q2Y2F4_VIBFU</name>
<dbReference type="InParanoid" id="A0A0Q2Y2F4"/>
<evidence type="ECO:0000256" key="3">
    <source>
        <dbReference type="ARBA" id="ARBA00012053"/>
    </source>
</evidence>
<dbReference type="GO" id="GO:0004655">
    <property type="term" value="F:porphobilinogen synthase activity"/>
    <property type="evidence" value="ECO:0007669"/>
    <property type="project" value="UniProtKB-EC"/>
</dbReference>
<dbReference type="OrthoDB" id="9805001at2"/>
<evidence type="ECO:0000313" key="15">
    <source>
        <dbReference type="EMBL" id="KQH86900.1"/>
    </source>
</evidence>
<dbReference type="RefSeq" id="WP_004727067.1">
    <property type="nucleotide sequence ID" value="NZ_CABLCD010000014.1"/>
</dbReference>
<feature type="active site" description="Schiff-base intermediate with substrate" evidence="9">
    <location>
        <position position="200"/>
    </location>
</feature>
<dbReference type="NCBIfam" id="NF006762">
    <property type="entry name" value="PRK09283.1"/>
    <property type="match status" value="1"/>
</dbReference>
<evidence type="ECO:0000256" key="5">
    <source>
        <dbReference type="ARBA" id="ARBA00023133"/>
    </source>
</evidence>
<keyword evidence="7 13" id="KW-0627">Porphyrin biosynthesis</keyword>
<reference evidence="15 16" key="1">
    <citation type="submission" date="2015-08" db="EMBL/GenBank/DDBJ databases">
        <title>Antibacterial properties of a collection of Vibrionaceae strains.</title>
        <authorList>
            <person name="Giubergia S."/>
        </authorList>
    </citation>
    <scope>NUCLEOTIDE SEQUENCE [LARGE SCALE GENOMIC DNA]</scope>
    <source>
        <strain evidence="15 16">S0821</strain>
    </source>
</reference>
<dbReference type="InterPro" id="IPR001731">
    <property type="entry name" value="ALAD"/>
</dbReference>
<dbReference type="Gene3D" id="3.20.20.70">
    <property type="entry name" value="Aldolase class I"/>
    <property type="match status" value="1"/>
</dbReference>
<feature type="binding site" evidence="11">
    <location>
        <position position="135"/>
    </location>
    <ligand>
        <name>Zn(2+)</name>
        <dbReference type="ChEBI" id="CHEBI:29105"/>
        <note>catalytic</note>
    </ligand>
</feature>
<comment type="pathway">
    <text evidence="1">Porphyrin-containing compound metabolism; protoporphyrin-IX biosynthesis; coproporphyrinogen-III from 5-aminolevulinate: step 1/4.</text>
</comment>
<evidence type="ECO:0000256" key="8">
    <source>
        <dbReference type="ARBA" id="ARBA00047651"/>
    </source>
</evidence>
<dbReference type="PIRSF" id="PIRSF001415">
    <property type="entry name" value="Porphbilin_synth"/>
    <property type="match status" value="1"/>
</dbReference>
<dbReference type="SMART" id="SM01004">
    <property type="entry name" value="ALAD"/>
    <property type="match status" value="1"/>
</dbReference>
<keyword evidence="11" id="KW-0479">Metal-binding</keyword>
<protein>
    <recommendedName>
        <fullName evidence="4 13">Delta-aminolevulinic acid dehydratase</fullName>
        <ecNumber evidence="3 13">4.2.1.24</ecNumber>
    </recommendedName>
</protein>
<feature type="binding site" evidence="11">
    <location>
        <position position="127"/>
    </location>
    <ligand>
        <name>Zn(2+)</name>
        <dbReference type="ChEBI" id="CHEBI:29105"/>
        <note>catalytic</note>
    </ligand>
</feature>
<dbReference type="GO" id="GO:0005829">
    <property type="term" value="C:cytosol"/>
    <property type="evidence" value="ECO:0007669"/>
    <property type="project" value="TreeGrafter"/>
</dbReference>
<dbReference type="PROSITE" id="PS00169">
    <property type="entry name" value="D_ALA_DEHYDRATASE"/>
    <property type="match status" value="1"/>
</dbReference>
<dbReference type="FunFam" id="3.20.20.70:FF:000019">
    <property type="entry name" value="Delta-aminolevulinic acid dehydratase"/>
    <property type="match status" value="1"/>
</dbReference>
<proteinExistence type="inferred from homology"/>
<evidence type="ECO:0000256" key="13">
    <source>
        <dbReference type="RuleBase" id="RU000515"/>
    </source>
</evidence>
<evidence type="ECO:0000256" key="7">
    <source>
        <dbReference type="ARBA" id="ARBA00023244"/>
    </source>
</evidence>
<keyword evidence="5" id="KW-0350">Heme biosynthesis</keyword>
<dbReference type="NCBIfam" id="NF009923">
    <property type="entry name" value="PRK13384.1"/>
    <property type="match status" value="1"/>
</dbReference>
<evidence type="ECO:0000256" key="14">
    <source>
        <dbReference type="RuleBase" id="RU004161"/>
    </source>
</evidence>
<feature type="binding site" evidence="11">
    <location>
        <position position="125"/>
    </location>
    <ligand>
        <name>Zn(2+)</name>
        <dbReference type="ChEBI" id="CHEBI:29105"/>
        <note>catalytic</note>
    </ligand>
</feature>
<dbReference type="UniPathway" id="UPA00251">
    <property type="reaction ID" value="UER00318"/>
</dbReference>
<evidence type="ECO:0000256" key="4">
    <source>
        <dbReference type="ARBA" id="ARBA00020771"/>
    </source>
</evidence>
<dbReference type="GeneID" id="50537120"/>
<dbReference type="PANTHER" id="PTHR11458:SF1">
    <property type="entry name" value="DELTA-AMINOLEVULINIC ACID DEHYDRATASE"/>
    <property type="match status" value="1"/>
</dbReference>
<dbReference type="GO" id="GO:0008270">
    <property type="term" value="F:zinc ion binding"/>
    <property type="evidence" value="ECO:0007669"/>
    <property type="project" value="TreeGrafter"/>
</dbReference>
<organism evidence="15 16">
    <name type="scientific">Vibrio furnissii</name>
    <dbReference type="NCBI Taxonomy" id="29494"/>
    <lineage>
        <taxon>Bacteria</taxon>
        <taxon>Pseudomonadati</taxon>
        <taxon>Pseudomonadota</taxon>
        <taxon>Gammaproteobacteria</taxon>
        <taxon>Vibrionales</taxon>
        <taxon>Vibrionaceae</taxon>
        <taxon>Vibrio</taxon>
    </lineage>
</organism>
<dbReference type="Proteomes" id="UP000051221">
    <property type="component" value="Unassembled WGS sequence"/>
</dbReference>
<feature type="binding site" evidence="12">
    <location>
        <position position="237"/>
    </location>
    <ligand>
        <name>Mg(2+)</name>
        <dbReference type="ChEBI" id="CHEBI:18420"/>
    </ligand>
</feature>
<dbReference type="CDD" id="cd00384">
    <property type="entry name" value="ALAD_PBGS"/>
    <property type="match status" value="1"/>
</dbReference>
<dbReference type="SUPFAM" id="SSF51569">
    <property type="entry name" value="Aldolase"/>
    <property type="match status" value="1"/>
</dbReference>
<dbReference type="InterPro" id="IPR013785">
    <property type="entry name" value="Aldolase_TIM"/>
</dbReference>
<evidence type="ECO:0000256" key="1">
    <source>
        <dbReference type="ARBA" id="ARBA00004694"/>
    </source>
</evidence>
<dbReference type="InterPro" id="IPR030656">
    <property type="entry name" value="ALAD_AS"/>
</dbReference>
<dbReference type="GO" id="GO:0006782">
    <property type="term" value="P:protoporphyrinogen IX biosynthetic process"/>
    <property type="evidence" value="ECO:0007669"/>
    <property type="project" value="UniProtKB-UniPathway"/>
</dbReference>
<dbReference type="Pfam" id="PF00490">
    <property type="entry name" value="ALAD"/>
    <property type="match status" value="1"/>
</dbReference>
<feature type="binding site" evidence="10">
    <location>
        <position position="278"/>
    </location>
    <ligand>
        <name>5-aminolevulinate</name>
        <dbReference type="ChEBI" id="CHEBI:356416"/>
        <label>2</label>
    </ligand>
</feature>
<dbReference type="AlphaFoldDB" id="A0A0Q2Y2F4"/>
<keyword evidence="11" id="KW-0862">Zinc</keyword>
<sequence length="328" mass="35885">MESQSHQVLMKRPRRLRAHQHIRHMVQETQLNKSDLIQPIFVEEGIDAPVAIDALPGVCRIPESHIADEVTALYELGIRYVMPFGISHHKDECGSDTWHDNGLLSRMIKAIKTACPDMIVIPDICFCEYTTHGHCGVVHDGSVDNDKTVENLVKQSVAAAKAGADMLAPSAMMDGQVGAIRRGLDAAGFPNVSIMAHAIKFASAFYGPFRSAVECTLEGNRDTYQADPHNGRQALVEAALDEEEGADILMVKPGTPYLDVLKSLSDNTRLPLAVYQVSGEYAILKTAAQAGLLDEKRAVLETMIGFKRAGASVIVTYYAKELAQWLSE</sequence>
<comment type="similarity">
    <text evidence="2 14">Belongs to the ALAD family.</text>
</comment>
<comment type="caution">
    <text evidence="15">The sequence shown here is derived from an EMBL/GenBank/DDBJ whole genome shotgun (WGS) entry which is preliminary data.</text>
</comment>
<gene>
    <name evidence="15" type="ORF">AMR76_07415</name>
</gene>
<evidence type="ECO:0000256" key="11">
    <source>
        <dbReference type="PIRSR" id="PIRSR001415-3"/>
    </source>
</evidence>
<comment type="subunit">
    <text evidence="13">Homooctamer.</text>
</comment>
<evidence type="ECO:0000256" key="12">
    <source>
        <dbReference type="PIRSR" id="PIRSR001415-5"/>
    </source>
</evidence>
<comment type="catalytic activity">
    <reaction evidence="8 13">
        <text>2 5-aminolevulinate = porphobilinogen + 2 H2O + H(+)</text>
        <dbReference type="Rhea" id="RHEA:24064"/>
        <dbReference type="ChEBI" id="CHEBI:15377"/>
        <dbReference type="ChEBI" id="CHEBI:15378"/>
        <dbReference type="ChEBI" id="CHEBI:58126"/>
        <dbReference type="ChEBI" id="CHEBI:356416"/>
        <dbReference type="EC" id="4.2.1.24"/>
    </reaction>
</comment>
<evidence type="ECO:0000256" key="10">
    <source>
        <dbReference type="PIRSR" id="PIRSR001415-2"/>
    </source>
</evidence>
<keyword evidence="16" id="KW-1185">Reference proteome</keyword>
<feature type="active site" description="Schiff-base intermediate with substrate" evidence="9">
    <location>
        <position position="252"/>
    </location>
</feature>
<keyword evidence="6 13" id="KW-0456">Lyase</keyword>
<dbReference type="EC" id="4.2.1.24" evidence="3 13"/>
<dbReference type="FunCoup" id="A0A0Q2Y2F4">
    <property type="interactions" value="702"/>
</dbReference>
<keyword evidence="12" id="KW-0460">Magnesium</keyword>